<dbReference type="Proteomes" id="UP001201163">
    <property type="component" value="Unassembled WGS sequence"/>
</dbReference>
<dbReference type="EMBL" id="JAKELL010000048">
    <property type="protein sequence ID" value="KAH8987284.1"/>
    <property type="molecule type" value="Genomic_DNA"/>
</dbReference>
<evidence type="ECO:0000259" key="1">
    <source>
        <dbReference type="Pfam" id="PF17109"/>
    </source>
</evidence>
<dbReference type="Pfam" id="PF17109">
    <property type="entry name" value="Goodbye"/>
    <property type="match status" value="1"/>
</dbReference>
<dbReference type="AlphaFoldDB" id="A0AAD4LD47"/>
<name>A0AAD4LD47_9AGAM</name>
<organism evidence="2 3">
    <name type="scientific">Lactarius akahatsu</name>
    <dbReference type="NCBI Taxonomy" id="416441"/>
    <lineage>
        <taxon>Eukaryota</taxon>
        <taxon>Fungi</taxon>
        <taxon>Dikarya</taxon>
        <taxon>Basidiomycota</taxon>
        <taxon>Agaricomycotina</taxon>
        <taxon>Agaricomycetes</taxon>
        <taxon>Russulales</taxon>
        <taxon>Russulaceae</taxon>
        <taxon>Lactarius</taxon>
    </lineage>
</organism>
<protein>
    <recommendedName>
        <fullName evidence="1">Fungal STAND N-terminal Goodbye domain-containing protein</fullName>
    </recommendedName>
</protein>
<proteinExistence type="predicted"/>
<keyword evidence="3" id="KW-1185">Reference proteome</keyword>
<reference evidence="2" key="1">
    <citation type="submission" date="2022-01" db="EMBL/GenBank/DDBJ databases">
        <title>Comparative genomics reveals a dynamic genome evolution in the ectomycorrhizal milk-cap (Lactarius) mushrooms.</title>
        <authorList>
            <consortium name="DOE Joint Genome Institute"/>
            <person name="Lebreton A."/>
            <person name="Tang N."/>
            <person name="Kuo A."/>
            <person name="LaButti K."/>
            <person name="Drula E."/>
            <person name="Barry K."/>
            <person name="Clum A."/>
            <person name="Lipzen A."/>
            <person name="Mousain D."/>
            <person name="Ng V."/>
            <person name="Wang R."/>
            <person name="Wang X."/>
            <person name="Dai Y."/>
            <person name="Henrissat B."/>
            <person name="Grigoriev I.V."/>
            <person name="Guerin-Laguette A."/>
            <person name="Yu F."/>
            <person name="Martin F.M."/>
        </authorList>
    </citation>
    <scope>NUCLEOTIDE SEQUENCE</scope>
    <source>
        <strain evidence="2">QP</strain>
    </source>
</reference>
<evidence type="ECO:0000313" key="2">
    <source>
        <dbReference type="EMBL" id="KAH8987284.1"/>
    </source>
</evidence>
<dbReference type="InterPro" id="IPR031350">
    <property type="entry name" value="Goodbye_dom"/>
</dbReference>
<accession>A0AAD4LD47</accession>
<sequence length="242" mass="26895">MSLSPKTSSSSSDFVSVLDAALSEYNKKTGKDLLGQPLTADLGRCASVDDILTILQHHANAFEQFRRGDHRLMKWIGPSVHVFDVLSATFSESIGLAFPPAKAIFVGIGVLLSSCQVAKDVRESHDVLVGLFERIGDFFRRFSVYVQNSPAIELAEVLVKVVVEVLCILSIATKEMEQSRTKTYFKKLVGRTDIEDALKRLENLIQEEHRMATAQVLRDTSGLKDGAQPYRRSVYVSLTRFA</sequence>
<comment type="caution">
    <text evidence="2">The sequence shown here is derived from an EMBL/GenBank/DDBJ whole genome shotgun (WGS) entry which is preliminary data.</text>
</comment>
<feature type="domain" description="Fungal STAND N-terminal Goodbye" evidence="1">
    <location>
        <begin position="19"/>
        <end position="145"/>
    </location>
</feature>
<evidence type="ECO:0000313" key="3">
    <source>
        <dbReference type="Proteomes" id="UP001201163"/>
    </source>
</evidence>
<gene>
    <name evidence="2" type="ORF">EDB92DRAFT_2105016</name>
</gene>